<accession>A0ACA9MVX1</accession>
<name>A0ACA9MVX1_9GLOM</name>
<dbReference type="EMBL" id="CAJVPM010014586">
    <property type="protein sequence ID" value="CAG8601853.1"/>
    <property type="molecule type" value="Genomic_DNA"/>
</dbReference>
<feature type="non-terminal residue" evidence="1">
    <location>
        <position position="1"/>
    </location>
</feature>
<reference evidence="1" key="1">
    <citation type="submission" date="2021-06" db="EMBL/GenBank/DDBJ databases">
        <authorList>
            <person name="Kallberg Y."/>
            <person name="Tangrot J."/>
            <person name="Rosling A."/>
        </authorList>
    </citation>
    <scope>NUCLEOTIDE SEQUENCE</scope>
    <source>
        <strain evidence="1">AU212A</strain>
    </source>
</reference>
<organism evidence="1 2">
    <name type="scientific">Scutellospora calospora</name>
    <dbReference type="NCBI Taxonomy" id="85575"/>
    <lineage>
        <taxon>Eukaryota</taxon>
        <taxon>Fungi</taxon>
        <taxon>Fungi incertae sedis</taxon>
        <taxon>Mucoromycota</taxon>
        <taxon>Glomeromycotina</taxon>
        <taxon>Glomeromycetes</taxon>
        <taxon>Diversisporales</taxon>
        <taxon>Gigasporaceae</taxon>
        <taxon>Scutellospora</taxon>
    </lineage>
</organism>
<proteinExistence type="predicted"/>
<protein>
    <submittedName>
        <fullName evidence="1">1783_t:CDS:1</fullName>
    </submittedName>
</protein>
<gene>
    <name evidence="1" type="ORF">SCALOS_LOCUS6950</name>
</gene>
<evidence type="ECO:0000313" key="1">
    <source>
        <dbReference type="EMBL" id="CAG8601853.1"/>
    </source>
</evidence>
<evidence type="ECO:0000313" key="2">
    <source>
        <dbReference type="Proteomes" id="UP000789860"/>
    </source>
</evidence>
<comment type="caution">
    <text evidence="1">The sequence shown here is derived from an EMBL/GenBank/DDBJ whole genome shotgun (WGS) entry which is preliminary data.</text>
</comment>
<sequence>QQGAMMKLSEDGGVIFSYGHNQQYQKSETENKEKKKKPVKPKKIED</sequence>
<keyword evidence="2" id="KW-1185">Reference proteome</keyword>
<dbReference type="Proteomes" id="UP000789860">
    <property type="component" value="Unassembled WGS sequence"/>
</dbReference>